<protein>
    <submittedName>
        <fullName evidence="1">Uncharacterized protein</fullName>
    </submittedName>
</protein>
<evidence type="ECO:0000313" key="2">
    <source>
        <dbReference type="Proteomes" id="UP000192932"/>
    </source>
</evidence>
<keyword evidence="1" id="KW-0614">Plasmid</keyword>
<dbReference type="Gene3D" id="1.25.40.10">
    <property type="entry name" value="Tetratricopeptide repeat domain"/>
    <property type="match status" value="1"/>
</dbReference>
<proteinExistence type="predicted"/>
<gene>
    <name evidence="1" type="ORF">B7492_29655</name>
</gene>
<accession>A0A1W6AHD5</accession>
<geneLocation type="plasmid" evidence="1 2">
    <name>unnamed1</name>
</geneLocation>
<dbReference type="EMBL" id="CP020744">
    <property type="protein sequence ID" value="ARJ25276.1"/>
    <property type="molecule type" value="Genomic_DNA"/>
</dbReference>
<dbReference type="AlphaFoldDB" id="A0A1W6AHD5"/>
<organism evidence="1 2">
    <name type="scientific">Bacillus mycoides</name>
    <dbReference type="NCBI Taxonomy" id="1405"/>
    <lineage>
        <taxon>Bacteria</taxon>
        <taxon>Bacillati</taxon>
        <taxon>Bacillota</taxon>
        <taxon>Bacilli</taxon>
        <taxon>Bacillales</taxon>
        <taxon>Bacillaceae</taxon>
        <taxon>Bacillus</taxon>
        <taxon>Bacillus cereus group</taxon>
    </lineage>
</organism>
<dbReference type="Pfam" id="PF18801">
    <property type="entry name" value="RapH_N"/>
    <property type="match status" value="1"/>
</dbReference>
<reference evidence="1 2" key="1">
    <citation type="submission" date="2017-04" db="EMBL/GenBank/DDBJ databases">
        <title>The Characteristic of a Fine Plant Growth-Promoting Rhizobacteria Bacillus mycoides Gnyt1 and its Whole Genome Sequencing Analysis.</title>
        <authorList>
            <person name="Li J.H."/>
            <person name="Yao T."/>
        </authorList>
    </citation>
    <scope>NUCLEOTIDE SEQUENCE [LARGE SCALE GENOMIC DNA]</scope>
    <source>
        <strain evidence="1 2">Gnyt1</strain>
        <plasmid evidence="2">Plasmid unnamed1</plasmid>
    </source>
</reference>
<dbReference type="Proteomes" id="UP000192932">
    <property type="component" value="Plasmid unnamed1"/>
</dbReference>
<dbReference type="SUPFAM" id="SSF48452">
    <property type="entry name" value="TPR-like"/>
    <property type="match status" value="1"/>
</dbReference>
<evidence type="ECO:0000313" key="1">
    <source>
        <dbReference type="EMBL" id="ARJ25276.1"/>
    </source>
</evidence>
<dbReference type="InterPro" id="IPR011990">
    <property type="entry name" value="TPR-like_helical_dom_sf"/>
</dbReference>
<name>A0A1W6AHD5_BACMY</name>
<sequence length="369" mass="43356">MGEYIMIVSEKGNNEITKILNEWYIEIRSRRIGNAHRLKEIIDSKIHNVEEDQNLLLYYSLLDFRYQFVIDNLSVSKSSFDKVETFAMPTDNFLAYYYHFFKGIHASTIGEYKIAKANYEKAETLLACIPDELEKAEFYYKVGAFHYDIYQGLLSYKRVTEARDIFAQHAGYEINVAFCDNLIGLACTHLREWELAEEYFTKAMDMFQKINEEQFILMVRQNLGLMYATQNLSSLAIRYLSEVNQKMPNNYKALFIEAREHMKEENYSVAKDLIAKGYSICEEVDNIEYLHHFKILDTMNADFPAEALERTVLEGVSYFTEQELFEYIKEYEENLATAFYKENNHVKASHYFYSSSQAGKKAFEKEALK</sequence>